<dbReference type="GO" id="GO:0016787">
    <property type="term" value="F:hydrolase activity"/>
    <property type="evidence" value="ECO:0007669"/>
    <property type="project" value="UniProtKB-KW"/>
</dbReference>
<dbReference type="PROSITE" id="PS51192">
    <property type="entry name" value="HELICASE_ATP_BIND_1"/>
    <property type="match status" value="1"/>
</dbReference>
<dbReference type="Pfam" id="PF11648">
    <property type="entry name" value="RIG-I_C-RD"/>
    <property type="match status" value="1"/>
</dbReference>
<evidence type="ECO:0000313" key="24">
    <source>
        <dbReference type="Ensembl" id="ENSECRP00000008922.1"/>
    </source>
</evidence>
<feature type="domain" description="Helicase ATP-binding" evidence="21">
    <location>
        <begin position="311"/>
        <end position="503"/>
    </location>
</feature>
<dbReference type="GO" id="GO:0005524">
    <property type="term" value="F:ATP binding"/>
    <property type="evidence" value="ECO:0007669"/>
    <property type="project" value="UniProtKB-KW"/>
</dbReference>
<feature type="domain" description="RLR CTR" evidence="23">
    <location>
        <begin position="865"/>
        <end position="991"/>
    </location>
</feature>
<feature type="compositionally biased region" description="Basic and acidic residues" evidence="20">
    <location>
        <begin position="223"/>
        <end position="233"/>
    </location>
</feature>
<dbReference type="AlphaFoldDB" id="A0A8C4X6S5"/>
<reference evidence="24" key="2">
    <citation type="submission" date="2025-08" db="UniProtKB">
        <authorList>
            <consortium name="Ensembl"/>
        </authorList>
    </citation>
    <scope>IDENTIFICATION</scope>
</reference>
<comment type="similarity">
    <text evidence="2">Belongs to the helicase family. RLR subfamily.</text>
</comment>
<dbReference type="SUPFAM" id="SSF52540">
    <property type="entry name" value="P-loop containing nucleoside triphosphate hydrolases"/>
    <property type="match status" value="2"/>
</dbReference>
<evidence type="ECO:0000256" key="5">
    <source>
        <dbReference type="ARBA" id="ARBA00022499"/>
    </source>
</evidence>
<keyword evidence="15" id="KW-0832">Ubl conjugation</keyword>
<evidence type="ECO:0000256" key="2">
    <source>
        <dbReference type="ARBA" id="ARBA00006866"/>
    </source>
</evidence>
<keyword evidence="4" id="KW-0963">Cytoplasm</keyword>
<keyword evidence="14" id="KW-0067">ATP-binding</keyword>
<dbReference type="InterPro" id="IPR001650">
    <property type="entry name" value="Helicase_C-like"/>
</dbReference>
<evidence type="ECO:0000256" key="1">
    <source>
        <dbReference type="ARBA" id="ARBA00004496"/>
    </source>
</evidence>
<proteinExistence type="inferred from homology"/>
<dbReference type="GO" id="GO:0003725">
    <property type="term" value="F:double-stranded RNA binding"/>
    <property type="evidence" value="ECO:0007669"/>
    <property type="project" value="TreeGrafter"/>
</dbReference>
<dbReference type="Pfam" id="PF04851">
    <property type="entry name" value="ResIII"/>
    <property type="match status" value="1"/>
</dbReference>
<evidence type="ECO:0000256" key="13">
    <source>
        <dbReference type="ARBA" id="ARBA00022833"/>
    </source>
</evidence>
<dbReference type="Pfam" id="PF00271">
    <property type="entry name" value="Helicase_C"/>
    <property type="match status" value="1"/>
</dbReference>
<feature type="domain" description="Helicase C-terminal" evidence="22">
    <location>
        <begin position="680"/>
        <end position="837"/>
    </location>
</feature>
<gene>
    <name evidence="24" type="primary">IFIH1</name>
    <name evidence="24" type="synonym">ifih1</name>
</gene>
<dbReference type="GO" id="GO:0005737">
    <property type="term" value="C:cytoplasm"/>
    <property type="evidence" value="ECO:0007669"/>
    <property type="project" value="UniProtKB-SubCell"/>
</dbReference>
<protein>
    <recommendedName>
        <fullName evidence="3">RNA helicase</fullName>
        <ecNumber evidence="3">3.6.4.13</ecNumber>
    </recommendedName>
</protein>
<evidence type="ECO:0000256" key="19">
    <source>
        <dbReference type="ARBA" id="ARBA00049390"/>
    </source>
</evidence>
<dbReference type="Gene3D" id="1.10.533.10">
    <property type="entry name" value="Death Domain, Fas"/>
    <property type="match status" value="2"/>
</dbReference>
<dbReference type="InterPro" id="IPR014001">
    <property type="entry name" value="Helicase_ATP-bd"/>
</dbReference>
<keyword evidence="25" id="KW-1185">Reference proteome</keyword>
<keyword evidence="7" id="KW-0399">Innate immunity</keyword>
<keyword evidence="16" id="KW-0391">Immunity</keyword>
<reference evidence="24" key="1">
    <citation type="submission" date="2021-06" db="EMBL/GenBank/DDBJ databases">
        <authorList>
            <consortium name="Wellcome Sanger Institute Data Sharing"/>
        </authorList>
    </citation>
    <scope>NUCLEOTIDE SEQUENCE [LARGE SCALE GENOMIC DNA]</scope>
</reference>
<keyword evidence="18" id="KW-0051">Antiviral defense</keyword>
<dbReference type="InterPro" id="IPR041204">
    <property type="entry name" value="RIG-I-like_C"/>
</dbReference>
<evidence type="ECO:0000256" key="11">
    <source>
        <dbReference type="ARBA" id="ARBA00022801"/>
    </source>
</evidence>
<keyword evidence="5" id="KW-1017">Isopeptide bond</keyword>
<keyword evidence="8" id="KW-0479">Metal-binding</keyword>
<dbReference type="EC" id="3.6.4.13" evidence="3"/>
<comment type="catalytic activity">
    <reaction evidence="19">
        <text>ATP + H2O = ADP + phosphate + H(+)</text>
        <dbReference type="Rhea" id="RHEA:13065"/>
        <dbReference type="ChEBI" id="CHEBI:15377"/>
        <dbReference type="ChEBI" id="CHEBI:15378"/>
        <dbReference type="ChEBI" id="CHEBI:30616"/>
        <dbReference type="ChEBI" id="CHEBI:43474"/>
        <dbReference type="ChEBI" id="CHEBI:456216"/>
        <dbReference type="EC" id="3.6.4.13"/>
    </reaction>
    <physiologicalReaction direction="left-to-right" evidence="19">
        <dbReference type="Rhea" id="RHEA:13066"/>
    </physiologicalReaction>
</comment>
<dbReference type="PROSITE" id="PS51789">
    <property type="entry name" value="RLR_CTR"/>
    <property type="match status" value="1"/>
</dbReference>
<dbReference type="Pfam" id="PF16739">
    <property type="entry name" value="CARD_2"/>
    <property type="match status" value="2"/>
</dbReference>
<dbReference type="InterPro" id="IPR011029">
    <property type="entry name" value="DEATH-like_dom_sf"/>
</dbReference>
<dbReference type="Gene3D" id="2.170.150.30">
    <property type="entry name" value="RIG-I-like receptor, C-terminal regulatory domain"/>
    <property type="match status" value="1"/>
</dbReference>
<dbReference type="PANTHER" id="PTHR14074">
    <property type="entry name" value="HELICASE WITH DEATH DOMAIN-RELATED"/>
    <property type="match status" value="1"/>
</dbReference>
<dbReference type="GO" id="GO:0003677">
    <property type="term" value="F:DNA binding"/>
    <property type="evidence" value="ECO:0007669"/>
    <property type="project" value="InterPro"/>
</dbReference>
<feature type="region of interest" description="Disordered" evidence="20">
    <location>
        <begin position="270"/>
        <end position="300"/>
    </location>
</feature>
<dbReference type="GO" id="GO:0003724">
    <property type="term" value="F:RNA helicase activity"/>
    <property type="evidence" value="ECO:0007669"/>
    <property type="project" value="UniProtKB-EC"/>
</dbReference>
<reference evidence="24" key="3">
    <citation type="submission" date="2025-09" db="UniProtKB">
        <authorList>
            <consortium name="Ensembl"/>
        </authorList>
    </citation>
    <scope>IDENTIFICATION</scope>
</reference>
<comment type="subcellular location">
    <subcellularLocation>
        <location evidence="1">Cytoplasm</location>
    </subcellularLocation>
</comment>
<organism evidence="24 25">
    <name type="scientific">Erpetoichthys calabaricus</name>
    <name type="common">Rope fish</name>
    <name type="synonym">Calamoichthys calabaricus</name>
    <dbReference type="NCBI Taxonomy" id="27687"/>
    <lineage>
        <taxon>Eukaryota</taxon>
        <taxon>Metazoa</taxon>
        <taxon>Chordata</taxon>
        <taxon>Craniata</taxon>
        <taxon>Vertebrata</taxon>
        <taxon>Euteleostomi</taxon>
        <taxon>Actinopterygii</taxon>
        <taxon>Polypteriformes</taxon>
        <taxon>Polypteridae</taxon>
        <taxon>Erpetoichthys</taxon>
    </lineage>
</organism>
<accession>A0A8C4X6S5</accession>
<dbReference type="InterPro" id="IPR038557">
    <property type="entry name" value="RLR_C_sf"/>
</dbReference>
<evidence type="ECO:0000256" key="9">
    <source>
        <dbReference type="ARBA" id="ARBA00022737"/>
    </source>
</evidence>
<evidence type="ECO:0000256" key="16">
    <source>
        <dbReference type="ARBA" id="ARBA00022859"/>
    </source>
</evidence>
<dbReference type="CDD" id="cd12090">
    <property type="entry name" value="MDA5_ID"/>
    <property type="match status" value="1"/>
</dbReference>
<evidence type="ECO:0000256" key="12">
    <source>
        <dbReference type="ARBA" id="ARBA00022806"/>
    </source>
</evidence>
<evidence type="ECO:0000256" key="4">
    <source>
        <dbReference type="ARBA" id="ARBA00022490"/>
    </source>
</evidence>
<keyword evidence="13" id="KW-0862">Zinc</keyword>
<dbReference type="GO" id="GO:0008270">
    <property type="term" value="F:zinc ion binding"/>
    <property type="evidence" value="ECO:0007669"/>
    <property type="project" value="TreeGrafter"/>
</dbReference>
<feature type="compositionally biased region" description="Low complexity" evidence="20">
    <location>
        <begin position="234"/>
        <end position="243"/>
    </location>
</feature>
<keyword evidence="9" id="KW-0677">Repeat</keyword>
<dbReference type="GeneTree" id="ENSGT00940000153173"/>
<keyword evidence="17" id="KW-0694">RNA-binding</keyword>
<dbReference type="PANTHER" id="PTHR14074:SF14">
    <property type="entry name" value="INTERFERON-INDUCED HELICASE C DOMAIN-CONTAINING PROTEIN 1"/>
    <property type="match status" value="1"/>
</dbReference>
<keyword evidence="6" id="KW-0597">Phosphoprotein</keyword>
<evidence type="ECO:0000259" key="21">
    <source>
        <dbReference type="PROSITE" id="PS51192"/>
    </source>
</evidence>
<dbReference type="InterPro" id="IPR021673">
    <property type="entry name" value="RLR_CTR"/>
</dbReference>
<evidence type="ECO:0000256" key="20">
    <source>
        <dbReference type="SAM" id="MobiDB-lite"/>
    </source>
</evidence>
<dbReference type="SMART" id="SM00487">
    <property type="entry name" value="DEXDc"/>
    <property type="match status" value="1"/>
</dbReference>
<feature type="region of interest" description="Disordered" evidence="20">
    <location>
        <begin position="204"/>
        <end position="247"/>
    </location>
</feature>
<dbReference type="PROSITE" id="PS51194">
    <property type="entry name" value="HELICASE_CTER"/>
    <property type="match status" value="1"/>
</dbReference>
<dbReference type="InterPro" id="IPR031964">
    <property type="entry name" value="CARD_dom"/>
</dbReference>
<dbReference type="Gene3D" id="1.20.1320.30">
    <property type="match status" value="1"/>
</dbReference>
<keyword evidence="12" id="KW-0347">Helicase</keyword>
<dbReference type="InterPro" id="IPR051363">
    <property type="entry name" value="RLR_Helicase"/>
</dbReference>
<dbReference type="InterPro" id="IPR006935">
    <property type="entry name" value="Helicase/UvrB_N"/>
</dbReference>
<dbReference type="Ensembl" id="ENSECRT00000009070.1">
    <property type="protein sequence ID" value="ENSECRP00000008922.1"/>
    <property type="gene ID" value="ENSECRG00000005994.1"/>
</dbReference>
<evidence type="ECO:0000256" key="15">
    <source>
        <dbReference type="ARBA" id="ARBA00022843"/>
    </source>
</evidence>
<evidence type="ECO:0000313" key="25">
    <source>
        <dbReference type="Proteomes" id="UP000694620"/>
    </source>
</evidence>
<evidence type="ECO:0000256" key="8">
    <source>
        <dbReference type="ARBA" id="ARBA00022723"/>
    </source>
</evidence>
<evidence type="ECO:0000259" key="23">
    <source>
        <dbReference type="PROSITE" id="PS51789"/>
    </source>
</evidence>
<evidence type="ECO:0000256" key="3">
    <source>
        <dbReference type="ARBA" id="ARBA00012552"/>
    </source>
</evidence>
<dbReference type="Pfam" id="PF18119">
    <property type="entry name" value="RIG-I_C"/>
    <property type="match status" value="1"/>
</dbReference>
<evidence type="ECO:0000256" key="7">
    <source>
        <dbReference type="ARBA" id="ARBA00022588"/>
    </source>
</evidence>
<evidence type="ECO:0000256" key="17">
    <source>
        <dbReference type="ARBA" id="ARBA00022884"/>
    </source>
</evidence>
<evidence type="ECO:0000256" key="18">
    <source>
        <dbReference type="ARBA" id="ARBA00023118"/>
    </source>
</evidence>
<dbReference type="SMART" id="SM00490">
    <property type="entry name" value="HELICc"/>
    <property type="match status" value="1"/>
</dbReference>
<sequence>MESEDERFLAFMRDCFRNRIKKLINPVAVLDHIDFIGDEEKEEVKQLTDNKGRIFGTERLLTIIEAMPTPRPLGWRQQFCTALEEAGNKQAAVYLGPSAELPSPSMEAENDYRVKLIGILFPTLKDMDAKTVALSCYERKVITEEDKQNIEREINNKGNDSGARLLLERIVMNSTSWFSDFIVALRNTGQGHLIDDFIEKEEDKMEMSVPEHTSDSQASAVDQDDKADDKSIDSSDSLVDSGDMTADDSLNPAECDLYLAKSQDGKCIAENGSLDVSSDDQSKSDTEEESETNSSNQTGEIILRDYQKEVADPALQGKNIIICLPTGSGKTRVAVFIAKDHLDKRKNTETPGKVIVLVNKVPLVEQHHKKEFGKFLKHYKVIKVSGDSQLKISFTDAVRESDVIICTAQILENSLSRAKEEGYNGVRLSDLSLIIIDECHHTNKDSVYNNIMTRYIKQKMKNNSLRKKGEKEVPLPQILGLTASPGVGGAKNQQKAEEHILKICANLDASRIMTVRVNVSELQCKVKEPYKKFAIAEERRSDPFGDVIKRIMQDIHKYCNMCPLSDPGTQNYEQWVVQIEKKAAKEENQKERVCAEYLRKYNETLQLNDTIRMSDALKHLKKFYEEEMIKKDNPESDETFEITETDKYLFKLFRENKNELESLAKNPENENGKLAKLRTTILQQYAKMSKTKGIIFTQTRVSAIALHQWIEDNKKFTELGVRSKYIIGAGHSNVVKPMTSAEQKSVIEKFRCGAVNLLVSTTVTEEGIDIEECNIVIRYGLVTNEVAMVQARGRARAEESSYALVAQEGSGVVERESVNVYREKMMISAIENVQKLSQAEYLKKIQVLQIQTIKEKTLRKKKKMTKVVRDNPSQVTFLCRNCSVFVCTGDSIQIIERMHHVNVREEFKKLFIVRENKSLQDRCLDYQVNGEIACKKCSQTWGHMMIHQVIECPSLAVKNFVLDYGKEKKTVNKWSEVGIRFQEFDIADHGLLMPDESDSD</sequence>
<evidence type="ECO:0000256" key="14">
    <source>
        <dbReference type="ARBA" id="ARBA00022840"/>
    </source>
</evidence>
<evidence type="ECO:0000256" key="10">
    <source>
        <dbReference type="ARBA" id="ARBA00022741"/>
    </source>
</evidence>
<evidence type="ECO:0000259" key="22">
    <source>
        <dbReference type="PROSITE" id="PS51194"/>
    </source>
</evidence>
<dbReference type="Proteomes" id="UP000694620">
    <property type="component" value="Chromosome 8"/>
</dbReference>
<dbReference type="InterPro" id="IPR027417">
    <property type="entry name" value="P-loop_NTPase"/>
</dbReference>
<dbReference type="Gene3D" id="3.40.50.300">
    <property type="entry name" value="P-loop containing nucleotide triphosphate hydrolases"/>
    <property type="match status" value="2"/>
</dbReference>
<dbReference type="GO" id="GO:0140374">
    <property type="term" value="P:antiviral innate immune response"/>
    <property type="evidence" value="ECO:0007669"/>
    <property type="project" value="TreeGrafter"/>
</dbReference>
<evidence type="ECO:0000256" key="6">
    <source>
        <dbReference type="ARBA" id="ARBA00022553"/>
    </source>
</evidence>
<dbReference type="GO" id="GO:0003727">
    <property type="term" value="F:single-stranded RNA binding"/>
    <property type="evidence" value="ECO:0007669"/>
    <property type="project" value="TreeGrafter"/>
</dbReference>
<keyword evidence="10" id="KW-0547">Nucleotide-binding</keyword>
<keyword evidence="11" id="KW-0378">Hydrolase</keyword>
<dbReference type="GO" id="GO:0039530">
    <property type="term" value="P:MDA-5 signaling pathway"/>
    <property type="evidence" value="ECO:0007669"/>
    <property type="project" value="TreeGrafter"/>
</dbReference>
<name>A0A8C4X6S5_ERPCA</name>